<evidence type="ECO:0000259" key="8">
    <source>
        <dbReference type="Pfam" id="PF23414"/>
    </source>
</evidence>
<evidence type="ECO:0000259" key="7">
    <source>
        <dbReference type="Pfam" id="PF23409"/>
    </source>
</evidence>
<dbReference type="InterPro" id="IPR055439">
    <property type="entry name" value="Beta-prop_EML_1st"/>
</dbReference>
<feature type="repeat" description="WD" evidence="5">
    <location>
        <begin position="635"/>
        <end position="676"/>
    </location>
</feature>
<dbReference type="AlphaFoldDB" id="A0A671M199"/>
<dbReference type="GO" id="GO:0005874">
    <property type="term" value="C:microtubule"/>
    <property type="evidence" value="ECO:0007669"/>
    <property type="project" value="UniProtKB-KW"/>
</dbReference>
<feature type="compositionally biased region" description="Low complexity" evidence="6">
    <location>
        <begin position="796"/>
        <end position="811"/>
    </location>
</feature>
<accession>A0A671M199</accession>
<dbReference type="Pfam" id="PF23409">
    <property type="entry name" value="Beta-prop_EML"/>
    <property type="match status" value="1"/>
</dbReference>
<dbReference type="InterPro" id="IPR001680">
    <property type="entry name" value="WD40_rpt"/>
</dbReference>
<dbReference type="InterPro" id="IPR055442">
    <property type="entry name" value="Beta-prop_EML-like_2nd"/>
</dbReference>
<dbReference type="GO" id="GO:0008017">
    <property type="term" value="F:microtubule binding"/>
    <property type="evidence" value="ECO:0007669"/>
    <property type="project" value="TreeGrafter"/>
</dbReference>
<dbReference type="GO" id="GO:0051301">
    <property type="term" value="P:cell division"/>
    <property type="evidence" value="ECO:0007669"/>
    <property type="project" value="UniProtKB-KW"/>
</dbReference>
<dbReference type="SUPFAM" id="SSF50978">
    <property type="entry name" value="WD40 repeat-like"/>
    <property type="match status" value="1"/>
</dbReference>
<dbReference type="Pfam" id="PF03451">
    <property type="entry name" value="HELP"/>
    <property type="match status" value="1"/>
</dbReference>
<dbReference type="GO" id="GO:0000226">
    <property type="term" value="P:microtubule cytoskeleton organization"/>
    <property type="evidence" value="ECO:0007669"/>
    <property type="project" value="TreeGrafter"/>
</dbReference>
<dbReference type="Ensembl" id="ENSSANT00000028383.1">
    <property type="protein sequence ID" value="ENSSANP00000026659.1"/>
    <property type="gene ID" value="ENSSANG00000013192.1"/>
</dbReference>
<dbReference type="InterPro" id="IPR011047">
    <property type="entry name" value="Quinoprotein_ADH-like_sf"/>
</dbReference>
<dbReference type="PANTHER" id="PTHR13720">
    <property type="entry name" value="WD-40 REPEAT PROTEIN"/>
    <property type="match status" value="1"/>
</dbReference>
<name>A0A671M199_9TELE</name>
<dbReference type="InterPro" id="IPR050630">
    <property type="entry name" value="WD_repeat_EMAP"/>
</dbReference>
<reference evidence="9" key="1">
    <citation type="submission" date="2025-08" db="UniProtKB">
        <authorList>
            <consortium name="Ensembl"/>
        </authorList>
    </citation>
    <scope>IDENTIFICATION</scope>
</reference>
<dbReference type="InterPro" id="IPR015943">
    <property type="entry name" value="WD40/YVTN_repeat-like_dom_sf"/>
</dbReference>
<feature type="region of interest" description="Disordered" evidence="6">
    <location>
        <begin position="789"/>
        <end position="811"/>
    </location>
</feature>
<evidence type="ECO:0000256" key="1">
    <source>
        <dbReference type="ARBA" id="ARBA00006489"/>
    </source>
</evidence>
<dbReference type="Gene3D" id="2.130.10.10">
    <property type="entry name" value="YVTN repeat-like/Quinoprotein amine dehydrogenase"/>
    <property type="match status" value="2"/>
</dbReference>
<evidence type="ECO:0000256" key="5">
    <source>
        <dbReference type="PROSITE-ProRule" id="PRU00221"/>
    </source>
</evidence>
<evidence type="ECO:0000313" key="9">
    <source>
        <dbReference type="Ensembl" id="ENSSANP00000026659.1"/>
    </source>
</evidence>
<gene>
    <name evidence="9" type="primary">LOC107679271</name>
</gene>
<evidence type="ECO:0000256" key="3">
    <source>
        <dbReference type="ARBA" id="ARBA00022701"/>
    </source>
</evidence>
<dbReference type="SMART" id="SM00320">
    <property type="entry name" value="WD40"/>
    <property type="match status" value="8"/>
</dbReference>
<comment type="similarity">
    <text evidence="1">Belongs to the WD repeat EMAP family.</text>
</comment>
<dbReference type="PROSITE" id="PS50294">
    <property type="entry name" value="WD_REPEATS_REGION"/>
    <property type="match status" value="1"/>
</dbReference>
<dbReference type="CDD" id="cd21949">
    <property type="entry name" value="TD_EMAP3"/>
    <property type="match status" value="1"/>
</dbReference>
<keyword evidence="10" id="KW-1185">Reference proteome</keyword>
<dbReference type="SUPFAM" id="SSF50998">
    <property type="entry name" value="Quinoprotein alcohol dehydrogenase-like"/>
    <property type="match status" value="1"/>
</dbReference>
<dbReference type="Proteomes" id="UP000472260">
    <property type="component" value="Unassembled WGS sequence"/>
</dbReference>
<evidence type="ECO:0000256" key="2">
    <source>
        <dbReference type="ARBA" id="ARBA00022574"/>
    </source>
</evidence>
<evidence type="ECO:0000256" key="4">
    <source>
        <dbReference type="ARBA" id="ARBA00022737"/>
    </source>
</evidence>
<evidence type="ECO:0000256" key="6">
    <source>
        <dbReference type="SAM" id="MobiDB-lite"/>
    </source>
</evidence>
<reference evidence="9" key="2">
    <citation type="submission" date="2025-09" db="UniProtKB">
        <authorList>
            <consortium name="Ensembl"/>
        </authorList>
    </citation>
    <scope>IDENTIFICATION</scope>
</reference>
<keyword evidence="4" id="KW-0677">Repeat</keyword>
<dbReference type="Pfam" id="PF23414">
    <property type="entry name" value="Beta-prop_EML_2"/>
    <property type="match status" value="1"/>
</dbReference>
<dbReference type="InterPro" id="IPR036322">
    <property type="entry name" value="WD40_repeat_dom_sf"/>
</dbReference>
<dbReference type="PROSITE" id="PS50082">
    <property type="entry name" value="WD_REPEATS_2"/>
    <property type="match status" value="3"/>
</dbReference>
<keyword evidence="3" id="KW-0493">Microtubule</keyword>
<dbReference type="GO" id="GO:0030496">
    <property type="term" value="C:midbody"/>
    <property type="evidence" value="ECO:0007669"/>
    <property type="project" value="UniProtKB-SubCell"/>
</dbReference>
<feature type="repeat" description="WD" evidence="5">
    <location>
        <begin position="589"/>
        <end position="630"/>
    </location>
</feature>
<dbReference type="InterPro" id="IPR005108">
    <property type="entry name" value="HELP"/>
</dbReference>
<protein>
    <submittedName>
        <fullName evidence="9">Echinoderm microtubule-associated protein-like 3</fullName>
    </submittedName>
</protein>
<feature type="repeat" description="WD" evidence="5">
    <location>
        <begin position="503"/>
        <end position="535"/>
    </location>
</feature>
<proteinExistence type="inferred from homology"/>
<keyword evidence="2 5" id="KW-0853">WD repeat</keyword>
<dbReference type="PANTHER" id="PTHR13720:SF15">
    <property type="entry name" value="ECHINODERM MICROTUBULE-ASSOCIATED PROTEIN-LIKE 3"/>
    <property type="match status" value="1"/>
</dbReference>
<dbReference type="GO" id="GO:0072686">
    <property type="term" value="C:mitotic spindle"/>
    <property type="evidence" value="ECO:0007669"/>
    <property type="project" value="TreeGrafter"/>
</dbReference>
<organism evidence="9 10">
    <name type="scientific">Sinocyclocheilus anshuiensis</name>
    <dbReference type="NCBI Taxonomy" id="1608454"/>
    <lineage>
        <taxon>Eukaryota</taxon>
        <taxon>Metazoa</taxon>
        <taxon>Chordata</taxon>
        <taxon>Craniata</taxon>
        <taxon>Vertebrata</taxon>
        <taxon>Euteleostomi</taxon>
        <taxon>Actinopterygii</taxon>
        <taxon>Neopterygii</taxon>
        <taxon>Teleostei</taxon>
        <taxon>Ostariophysi</taxon>
        <taxon>Cypriniformes</taxon>
        <taxon>Cyprinidae</taxon>
        <taxon>Cyprininae</taxon>
        <taxon>Sinocyclocheilus</taxon>
    </lineage>
</organism>
<feature type="domain" description="EML-like first beta-propeller" evidence="7">
    <location>
        <begin position="230"/>
        <end position="493"/>
    </location>
</feature>
<evidence type="ECO:0000313" key="10">
    <source>
        <dbReference type="Proteomes" id="UP000472260"/>
    </source>
</evidence>
<sequence>MNEHRMHLWFRKSGPLVMGTSCCISKNLSQSFAAAACLNKMGHASPYDVSAESSTEFPDRLSLMEVRLQAQEDEITLLKSSLADALRKLHLHDQQIPLLKQQLIAGKRFVKGIVHPKMKISFRNNNCHLDPSTLLQVNTEHMRSLLKPKSCHCQSIKMFIRGRPITMYIPSNILNYEELRMDLPSQKLDLDWVYGYRGRDCRANLYLLPSGEAVYFIACVVVLYHISNQTQRHYQKHTDCVRCLAIHPDKVRVASGQTAGVDKDGKPLQPFVHIWDSKTLVTLQQIGLGTFERGVGAVAFSSSDAGTFLCVIDDSNEHVLSVWDWNKNIKHNEVKNTNEAVLAVDFSPTDTNNIISCGKSHVYFWTMTAGTLTKKQGIFGKYKKPKFVLCFVFSLTGDVLTGDSEGNILTWGKSAIMKQTRAHEGSVFTMCVLQGGAILSGGGKDRKIIRWSADLAPERECEIPEKFGAVRTIADVDGEELLVGTTRNAILRGTFSDGFVAIVQGHVDEMWGLATHHTQNIFLTCGNDRQVCVWNAEEHKLDWCTTLEVREESGLCADFSPNGAVVSVGLSTGRWVVLDLQTKEVVSDLTDGNEQLSVMRYSPDGSFLAVGSHDNFIYIYNVTEGGRRYTRFGKCTGHSSFITHLDWSKDGKYVMSNSGDYEILYWDVASGCKLLRNRFESKDRKWASYTCVLGFHVMGVWLEGSDGTDINALCRSHSESMVAVADDFCKVHLFQYPCPKPKAPSYKYEGHGSHVTNVRFTHNDSHLLSMGGKDTCILQWRVKGAGTGDHKEHLASSSSVCSSSSSPENGT</sequence>
<feature type="domain" description="EML-like second beta-propeller" evidence="8">
    <location>
        <begin position="510"/>
        <end position="782"/>
    </location>
</feature>